<feature type="compositionally biased region" description="Acidic residues" evidence="1">
    <location>
        <begin position="27"/>
        <end position="37"/>
    </location>
</feature>
<dbReference type="AlphaFoldDB" id="A0A381YEQ4"/>
<sequence>VMFAFQCEKNHNTIAPNGSVSATFETEPVEDSDDTADDPCVWVHPTDPSLSVIIGTDKDRHSPGLRVYDLSGAQIYATSNEKANNVDIRYGMELAGEKSDIVTAGLRVSNTLGIYKIDPESRALSSVSARQITLGIEVYGSCMYKERTTNTFYAIVNDKEGNVEQYRLFDNGSGLVDAELVRTLKLPGQLEGCVADDMLGHLYIGEEDHGIWKYEAAPGGSDNGFLIDSIGPHLADDVEGLTLYYGGESTGYLIASSQGDDTYVIYSREGQNNFIGRFSVIDSETVDGTSGTDGIDVCNMSLGGQLSNGIFVVQDDVNDNGNQNFKVISWDNIASLFSPPLIINSEWDLRN</sequence>
<dbReference type="PROSITE" id="PS51662">
    <property type="entry name" value="BP_PHYTASE"/>
    <property type="match status" value="1"/>
</dbReference>
<proteinExistence type="predicted"/>
<dbReference type="GO" id="GO:0016158">
    <property type="term" value="F:inositol hexakisphosphate 3-phosphatase activity"/>
    <property type="evidence" value="ECO:0007669"/>
    <property type="project" value="InterPro"/>
</dbReference>
<feature type="non-terminal residue" evidence="3">
    <location>
        <position position="1"/>
    </location>
</feature>
<reference evidence="3" key="1">
    <citation type="submission" date="2018-05" db="EMBL/GenBank/DDBJ databases">
        <authorList>
            <person name="Lanie J.A."/>
            <person name="Ng W.-L."/>
            <person name="Kazmierczak K.M."/>
            <person name="Andrzejewski T.M."/>
            <person name="Davidsen T.M."/>
            <person name="Wayne K.J."/>
            <person name="Tettelin H."/>
            <person name="Glass J.I."/>
            <person name="Rusch D."/>
            <person name="Podicherti R."/>
            <person name="Tsui H.-C.T."/>
            <person name="Winkler M.E."/>
        </authorList>
    </citation>
    <scope>NUCLEOTIDE SEQUENCE</scope>
</reference>
<protein>
    <recommendedName>
        <fullName evidence="2">BPP domain-containing protein</fullName>
    </recommendedName>
</protein>
<dbReference type="Gene3D" id="2.120.10.30">
    <property type="entry name" value="TolB, C-terminal domain"/>
    <property type="match status" value="1"/>
</dbReference>
<dbReference type="InterPro" id="IPR011042">
    <property type="entry name" value="6-blade_b-propeller_TolB-like"/>
</dbReference>
<dbReference type="SUPFAM" id="SSF50956">
    <property type="entry name" value="Thermostable phytase (3-phytase)"/>
    <property type="match status" value="1"/>
</dbReference>
<evidence type="ECO:0000256" key="1">
    <source>
        <dbReference type="SAM" id="MobiDB-lite"/>
    </source>
</evidence>
<feature type="region of interest" description="Disordered" evidence="1">
    <location>
        <begin position="18"/>
        <end position="37"/>
    </location>
</feature>
<dbReference type="InterPro" id="IPR003431">
    <property type="entry name" value="B-propeller_Phytase"/>
</dbReference>
<accession>A0A381YEQ4</accession>
<name>A0A381YEQ4_9ZZZZ</name>
<evidence type="ECO:0000259" key="2">
    <source>
        <dbReference type="PROSITE" id="PS51662"/>
    </source>
</evidence>
<evidence type="ECO:0000313" key="3">
    <source>
        <dbReference type="EMBL" id="SVA74917.1"/>
    </source>
</evidence>
<gene>
    <name evidence="3" type="ORF">METZ01_LOCUS127771</name>
</gene>
<dbReference type="Pfam" id="PF02333">
    <property type="entry name" value="Phytase"/>
    <property type="match status" value="1"/>
</dbReference>
<dbReference type="EMBL" id="UINC01017942">
    <property type="protein sequence ID" value="SVA74917.1"/>
    <property type="molecule type" value="Genomic_DNA"/>
</dbReference>
<feature type="domain" description="BPP" evidence="2">
    <location>
        <begin position="10"/>
        <end position="337"/>
    </location>
</feature>
<organism evidence="3">
    <name type="scientific">marine metagenome</name>
    <dbReference type="NCBI Taxonomy" id="408172"/>
    <lineage>
        <taxon>unclassified sequences</taxon>
        <taxon>metagenomes</taxon>
        <taxon>ecological metagenomes</taxon>
    </lineage>
</organism>